<name>A0A2T3HQ11_9SPHI</name>
<dbReference type="Gene3D" id="3.40.50.720">
    <property type="entry name" value="NAD(P)-binding Rossmann-like Domain"/>
    <property type="match status" value="1"/>
</dbReference>
<keyword evidence="5" id="KW-1185">Reference proteome</keyword>
<dbReference type="PRINTS" id="PR00081">
    <property type="entry name" value="GDHRDH"/>
</dbReference>
<evidence type="ECO:0000313" key="5">
    <source>
        <dbReference type="Proteomes" id="UP000240912"/>
    </source>
</evidence>
<comment type="similarity">
    <text evidence="1 3">Belongs to the short-chain dehydrogenases/reductases (SDR) family.</text>
</comment>
<reference evidence="4 5" key="1">
    <citation type="submission" date="2018-03" db="EMBL/GenBank/DDBJ databases">
        <authorList>
            <person name="Keele B.F."/>
        </authorList>
    </citation>
    <scope>NUCLEOTIDE SEQUENCE [LARGE SCALE GENOMIC DNA]</scope>
    <source>
        <strain evidence="4 5">YL28-9</strain>
    </source>
</reference>
<protein>
    <submittedName>
        <fullName evidence="4">Short-chain dehydrogenase</fullName>
    </submittedName>
</protein>
<dbReference type="GO" id="GO:0016491">
    <property type="term" value="F:oxidoreductase activity"/>
    <property type="evidence" value="ECO:0007669"/>
    <property type="project" value="UniProtKB-KW"/>
</dbReference>
<dbReference type="PRINTS" id="PR00080">
    <property type="entry name" value="SDRFAMILY"/>
</dbReference>
<dbReference type="Pfam" id="PF00106">
    <property type="entry name" value="adh_short"/>
    <property type="match status" value="1"/>
</dbReference>
<dbReference type="PANTHER" id="PTHR44196">
    <property type="entry name" value="DEHYDROGENASE/REDUCTASE SDR FAMILY MEMBER 7B"/>
    <property type="match status" value="1"/>
</dbReference>
<proteinExistence type="inferred from homology"/>
<dbReference type="PANTHER" id="PTHR44196:SF1">
    <property type="entry name" value="DEHYDROGENASE_REDUCTASE SDR FAMILY MEMBER 7B"/>
    <property type="match status" value="1"/>
</dbReference>
<comment type="caution">
    <text evidence="4">The sequence shown here is derived from an EMBL/GenBank/DDBJ whole genome shotgun (WGS) entry which is preliminary data.</text>
</comment>
<keyword evidence="2" id="KW-0560">Oxidoreductase</keyword>
<evidence type="ECO:0000313" key="4">
    <source>
        <dbReference type="EMBL" id="PST84555.1"/>
    </source>
</evidence>
<sequence length="239" mass="25987">MNAVITGATRGVGRAIAAQLAADGYDLAVCARNTEELGQLKTELERYGRTVHTFAADAASKKELQAFADAVAQRFQTIDVVVNNVGVFFPGSLLDEADERFETQLQINLLAAYYMAKFFGNMMRNQRSGHLFTIGSVASKRPEPNAGSYSVTKAALLSLNDVLRQELAPYHVKVTAVLPGSTYTSSWEGTTLPKAQFVQPEDIAQTISSVLRLSPGANVEEIVIRPLQFQGDSGKKEEK</sequence>
<evidence type="ECO:0000256" key="2">
    <source>
        <dbReference type="ARBA" id="ARBA00023002"/>
    </source>
</evidence>
<organism evidence="4 5">
    <name type="scientific">Pedobacter yulinensis</name>
    <dbReference type="NCBI Taxonomy" id="2126353"/>
    <lineage>
        <taxon>Bacteria</taxon>
        <taxon>Pseudomonadati</taxon>
        <taxon>Bacteroidota</taxon>
        <taxon>Sphingobacteriia</taxon>
        <taxon>Sphingobacteriales</taxon>
        <taxon>Sphingobacteriaceae</taxon>
        <taxon>Pedobacter</taxon>
    </lineage>
</organism>
<dbReference type="CDD" id="cd05233">
    <property type="entry name" value="SDR_c"/>
    <property type="match status" value="1"/>
</dbReference>
<dbReference type="EMBL" id="PYLS01000004">
    <property type="protein sequence ID" value="PST84555.1"/>
    <property type="molecule type" value="Genomic_DNA"/>
</dbReference>
<dbReference type="GO" id="GO:0016020">
    <property type="term" value="C:membrane"/>
    <property type="evidence" value="ECO:0007669"/>
    <property type="project" value="TreeGrafter"/>
</dbReference>
<evidence type="ECO:0000256" key="1">
    <source>
        <dbReference type="ARBA" id="ARBA00006484"/>
    </source>
</evidence>
<dbReference type="RefSeq" id="WP_107214727.1">
    <property type="nucleotide sequence ID" value="NZ_KZ686268.1"/>
</dbReference>
<dbReference type="InterPro" id="IPR020904">
    <property type="entry name" value="Sc_DH/Rdtase_CS"/>
</dbReference>
<dbReference type="AlphaFoldDB" id="A0A2T3HQ11"/>
<dbReference type="OrthoDB" id="9810734at2"/>
<dbReference type="Proteomes" id="UP000240912">
    <property type="component" value="Unassembled WGS sequence"/>
</dbReference>
<dbReference type="PROSITE" id="PS00061">
    <property type="entry name" value="ADH_SHORT"/>
    <property type="match status" value="1"/>
</dbReference>
<dbReference type="InterPro" id="IPR002347">
    <property type="entry name" value="SDR_fam"/>
</dbReference>
<gene>
    <name evidence="4" type="ORF">C7T94_07190</name>
</gene>
<accession>A0A2T3HQ11</accession>
<dbReference type="InterPro" id="IPR036291">
    <property type="entry name" value="NAD(P)-bd_dom_sf"/>
</dbReference>
<dbReference type="SUPFAM" id="SSF51735">
    <property type="entry name" value="NAD(P)-binding Rossmann-fold domains"/>
    <property type="match status" value="1"/>
</dbReference>
<evidence type="ECO:0000256" key="3">
    <source>
        <dbReference type="RuleBase" id="RU000363"/>
    </source>
</evidence>